<evidence type="ECO:0000313" key="3">
    <source>
        <dbReference type="Proteomes" id="UP001358586"/>
    </source>
</evidence>
<reference evidence="2 3" key="1">
    <citation type="submission" date="2023-03" db="EMBL/GenBank/DDBJ databases">
        <title>WGS of Gossypium arboreum.</title>
        <authorList>
            <person name="Yu D."/>
        </authorList>
    </citation>
    <scope>NUCLEOTIDE SEQUENCE [LARGE SCALE GENOMIC DNA]</scope>
    <source>
        <tissue evidence="2">Leaf</tissue>
    </source>
</reference>
<name>A0ABR0Q4T5_GOSAR</name>
<protein>
    <submittedName>
        <fullName evidence="2">Uncharacterized protein</fullName>
    </submittedName>
</protein>
<dbReference type="EMBL" id="JARKNE010000005">
    <property type="protein sequence ID" value="KAK5834052.1"/>
    <property type="molecule type" value="Genomic_DNA"/>
</dbReference>
<gene>
    <name evidence="2" type="ORF">PVK06_017923</name>
</gene>
<comment type="caution">
    <text evidence="2">The sequence shown here is derived from an EMBL/GenBank/DDBJ whole genome shotgun (WGS) entry which is preliminary data.</text>
</comment>
<keyword evidence="3" id="KW-1185">Reference proteome</keyword>
<accession>A0ABR0Q4T5</accession>
<organism evidence="2 3">
    <name type="scientific">Gossypium arboreum</name>
    <name type="common">Tree cotton</name>
    <name type="synonym">Gossypium nanking</name>
    <dbReference type="NCBI Taxonomy" id="29729"/>
    <lineage>
        <taxon>Eukaryota</taxon>
        <taxon>Viridiplantae</taxon>
        <taxon>Streptophyta</taxon>
        <taxon>Embryophyta</taxon>
        <taxon>Tracheophyta</taxon>
        <taxon>Spermatophyta</taxon>
        <taxon>Magnoliopsida</taxon>
        <taxon>eudicotyledons</taxon>
        <taxon>Gunneridae</taxon>
        <taxon>Pentapetalae</taxon>
        <taxon>rosids</taxon>
        <taxon>malvids</taxon>
        <taxon>Malvales</taxon>
        <taxon>Malvaceae</taxon>
        <taxon>Malvoideae</taxon>
        <taxon>Gossypium</taxon>
    </lineage>
</organism>
<evidence type="ECO:0000256" key="1">
    <source>
        <dbReference type="SAM" id="Coils"/>
    </source>
</evidence>
<sequence length="133" mass="15114">MGCEFCGAALPNIFATLVVDCVVKPLLREKKHELADARARLLHKIEDAKSQLLQIENDVQNLQSRADETLSDMGTLEEEIQLNKRCLNWCPNCSWRYQLSKKAIKKIQDISELLNKFGQLGPVSYRASLPFPL</sequence>
<feature type="coiled-coil region" evidence="1">
    <location>
        <begin position="31"/>
        <end position="79"/>
    </location>
</feature>
<proteinExistence type="predicted"/>
<dbReference type="Proteomes" id="UP001358586">
    <property type="component" value="Chromosome 5"/>
</dbReference>
<evidence type="ECO:0000313" key="2">
    <source>
        <dbReference type="EMBL" id="KAK5834052.1"/>
    </source>
</evidence>
<keyword evidence="1" id="KW-0175">Coiled coil</keyword>